<evidence type="ECO:0000313" key="17">
    <source>
        <dbReference type="RefSeq" id="XP_065676350.1"/>
    </source>
</evidence>
<dbReference type="PANTHER" id="PTHR11905">
    <property type="entry name" value="ADAM A DISINTEGRIN AND METALLOPROTEASE DOMAIN"/>
    <property type="match status" value="1"/>
</dbReference>
<evidence type="ECO:0000313" key="15">
    <source>
        <dbReference type="RefSeq" id="XP_065676348.1"/>
    </source>
</evidence>
<dbReference type="PANTHER" id="PTHR11905:SF159">
    <property type="entry name" value="ADAM METALLOPROTEASE"/>
    <property type="match status" value="1"/>
</dbReference>
<protein>
    <submittedName>
        <fullName evidence="15 16">Uncharacterized protein LOC136072082</fullName>
    </submittedName>
</protein>
<evidence type="ECO:0000256" key="9">
    <source>
        <dbReference type="SAM" id="SignalP"/>
    </source>
</evidence>
<dbReference type="Gene3D" id="2.60.120.1560">
    <property type="match status" value="1"/>
</dbReference>
<feature type="domain" description="PA14" evidence="13">
    <location>
        <begin position="1860"/>
        <end position="2016"/>
    </location>
</feature>
<keyword evidence="2" id="KW-0812">Transmembrane</keyword>
<dbReference type="Pfam" id="PF00200">
    <property type="entry name" value="Disintegrin"/>
    <property type="match status" value="1"/>
</dbReference>
<keyword evidence="3" id="KW-0677">Repeat</keyword>
<comment type="subcellular location">
    <subcellularLocation>
        <location evidence="1">Membrane</location>
        <topology evidence="1">Single-pass membrane protein</topology>
    </subcellularLocation>
</comment>
<feature type="signal peptide" evidence="9">
    <location>
        <begin position="1"/>
        <end position="21"/>
    </location>
</feature>
<dbReference type="Proteomes" id="UP001652625">
    <property type="component" value="Chromosome 15"/>
</dbReference>
<dbReference type="Gene3D" id="2.80.10.50">
    <property type="match status" value="2"/>
</dbReference>
<dbReference type="Gene3D" id="3.90.215.10">
    <property type="entry name" value="Gamma Fibrinogen, chain A, domain 1"/>
    <property type="match status" value="1"/>
</dbReference>
<dbReference type="RefSeq" id="XP_065676349.1">
    <property type="nucleotide sequence ID" value="XM_065820277.1"/>
</dbReference>
<evidence type="ECO:0000259" key="10">
    <source>
        <dbReference type="PROSITE" id="PS50022"/>
    </source>
</evidence>
<dbReference type="Pfam" id="PF01421">
    <property type="entry name" value="Reprolysin"/>
    <property type="match status" value="1"/>
</dbReference>
<keyword evidence="9" id="KW-0732">Signal</keyword>
<dbReference type="SMART" id="SM00050">
    <property type="entry name" value="DISIN"/>
    <property type="match status" value="1"/>
</dbReference>
<dbReference type="InterPro" id="IPR008979">
    <property type="entry name" value="Galactose-bd-like_sf"/>
</dbReference>
<keyword evidence="14" id="KW-1185">Reference proteome</keyword>
<dbReference type="CDD" id="cd23417">
    <property type="entry name" value="beta-trefoil_Ricin_MytiLec-like"/>
    <property type="match status" value="1"/>
</dbReference>
<evidence type="ECO:0000256" key="5">
    <source>
        <dbReference type="ARBA" id="ARBA00023136"/>
    </source>
</evidence>
<dbReference type="InterPro" id="IPR036056">
    <property type="entry name" value="Fibrinogen-like_C"/>
</dbReference>
<dbReference type="Pfam" id="PF00147">
    <property type="entry name" value="Fibrinogen_C"/>
    <property type="match status" value="1"/>
</dbReference>
<evidence type="ECO:0000256" key="2">
    <source>
        <dbReference type="ARBA" id="ARBA00022692"/>
    </source>
</evidence>
<reference evidence="15 16" key="1">
    <citation type="submission" date="2025-05" db="UniProtKB">
        <authorList>
            <consortium name="RefSeq"/>
        </authorList>
    </citation>
    <scope>IDENTIFICATION</scope>
</reference>
<evidence type="ECO:0000259" key="12">
    <source>
        <dbReference type="PROSITE" id="PS50215"/>
    </source>
</evidence>
<dbReference type="InterPro" id="IPR002181">
    <property type="entry name" value="Fibrinogen_a/b/g_C_dom"/>
</dbReference>
<evidence type="ECO:0000256" key="3">
    <source>
        <dbReference type="ARBA" id="ARBA00022737"/>
    </source>
</evidence>
<dbReference type="InterPro" id="IPR014716">
    <property type="entry name" value="Fibrinogen_a/b/g_C_1"/>
</dbReference>
<dbReference type="InterPro" id="IPR036383">
    <property type="entry name" value="TSP1_rpt_sf"/>
</dbReference>
<dbReference type="InterPro" id="IPR006586">
    <property type="entry name" value="ADAM_Cys-rich"/>
</dbReference>
<feature type="disulfide bond" evidence="7">
    <location>
        <begin position="485"/>
        <end position="505"/>
    </location>
</feature>
<dbReference type="Gene3D" id="2.20.100.10">
    <property type="entry name" value="Thrombospondin type-1 (TSP1) repeat"/>
    <property type="match status" value="2"/>
</dbReference>
<dbReference type="Gene3D" id="4.10.70.10">
    <property type="entry name" value="Disintegrin domain"/>
    <property type="match status" value="1"/>
</dbReference>
<sequence length="2022" mass="227677">MFVLKCTYVLIHLLAFCKLFALVTDSTDPPEEVVFPIRHHKTRLKNDLKTLNGDIHENSATYEINTKNGRFVLDITKDVKVYQRSIWVGNYVSTTTLKHNKLLISKHIPDDCYYHGKIRDVEDSYVFISTCSGGLIGTIDNGKTIHDILPTFDGNKHRLINADAVIQRSFDILQNLSYIEHGRDQRKNFRFQRSSFLSNQTILLNNVDSQYVPYMTHKVPRYIEAFVSCDHRMLPRYNNDSSLLIERVLNSFAQVDKAYQEINIRLIVVAIDIQKDQSSFQRFEKGGMDLSSFKSYVNKFIKKSSGFKDVSFDVGIFLSHKSWSDSLGMAYVNSMCEDSAASVVTWNYESISGPTYVLGHELGHNMGFYHDNVSCTCLTSKGCFMGASKSIKPGFSDCNMKVIQRNTYPCLLDYSSTSIKKVCGNGILEDDEECDCGTFEMCLRNGDNCCEPHGCVLKAHAQCSYINNPECCSTECIYRKHGTLCREANVPCDLPEYCSGDNPICPKDVTKRNGFPCSNGIKIFSGPFGNSNSISKLSPQISLRYLKIIPNQWIDSDYAGFKLDVRGCPDVQDYIFHPTSITSAALFYHDPFCISPQITSCSELVPDGTVLKYINRDTHSGHCEHDYMKFLFAADGSLTHNCSGKFVCINSEDHLILNATCTVEVPKFRRTKERSLQHIQSQKCVRCVADGGGWPSHECTVGLESKCITSYSRKVIIMNILECDVPLGLSNKALPESAYSAGSFYSKVYNPPNVIPDGNGWRPQNKGEPSWLQIDFGKIVRVGTIEMIKVSWVKMIDYTMKYSQNNIVWLDYMETDPAMKMYTEALCFSGNCVLSLINQCRNLWQPDATVASDSCWNNMNTNLEGFGTCSPISNTSCSQSNIKCGQLQCNAKHNVPVRVPDYGKSYQKFVYDEQQCSGASITESEQIGLGMVSDGSICAENKFCYKQECKSLNEHGFKSCSVVGNKECSDNGFCSSEGKCLCKSGYNPDSSCQTKLSPIDGAWSSWSEYTKCSKGCGGGIKQRYRFCNNPIVKYGGKDCVGIAKEDSVCNLKPCPVAESCKVIRSILEKNDQPLYDGVYTITPSENFTLNVYCDMTRDGGGWTLIVSSHSNTWNTTNVWLRNINQPGLYNDYSILKYANKLKSSYKIIDSVFNYRLEANERGRWGGIFSAPSRYNISSTNFAQISVSLVQRFDEWNFSSHSIQQRLPYVFGHKLTTSDNSLTDQKDSWGSITDNQSNIHTSKWIQGSMKMSFPEHIWYWVREGDYSHPSSCLELFFRSLAGLIKYSSGVYEIEIAPGYIVKTYCDLNRHGGGWSLLANVVSKNWTFEKSKFYSSKNLLEEDFSIIKYLEKIKIKDNGEKSYQIMLEADSCNDNGGIFALPVKYDSTLCSTHVKPMILKKFGKWNVDVENIAKYPICRSDHNGIFLSANSMKGADKFGVIIGQGKYMTSIETPSFIRLWIREGGSRHSCNDLRVHGLHKGQMHKDGFYMLADNQPVYCDMTTTENEGWTLVVTSASSGWTLNEIYSHNSESPSLFDNFSILNKADTIKHLSSKKTFKYMIDAQERRRWGGIWESQKEYSLTSSISQKTKFLKQFDTWDNHTWWKGPQSFLPWITKGQKGLLVTSRQDVGGSIISNDSSYYPSEWIHSEKINPGVIWYWLNENDCDSNYKPVDGQLSPWSSWSTCSSFCGGGKEERKRYCIPPSCGGLPCSLSAIDYEERACTGKCIVTKIQLPGNLYCIEPESGGCRPDDNTVLVLRPKSTYCNNKFSDFVFNPATGSLFHNCSGKPVCSRDGYKRGHKMVLSSLCPKPEMRVKLQRTIWHSIQVLDVCLDPLGSTLGNNVNLGLWGSCHEAKRKFLMPGLEDGPVVVTLFQDVVSLPAFKSDLRYPNHPTTKGRIDNLDLPTYTFSKSGIRMFTYFKTSQSGFHTFVISCDDVCELLFATDASNRSSVAKIAGTSAFTERFQWNKYIEQESPMVNLTTDTKYYMEINLVNIGGLGHAAVGVKMPSGEILAPISYDYLYSSNE</sequence>
<feature type="active site" evidence="8">
    <location>
        <position position="361"/>
    </location>
</feature>
<dbReference type="InterPro" id="IPR024079">
    <property type="entry name" value="MetalloPept_cat_dom_sf"/>
</dbReference>
<dbReference type="SUPFAM" id="SSF57552">
    <property type="entry name" value="Blood coagulation inhibitor (disintegrin)"/>
    <property type="match status" value="1"/>
</dbReference>
<dbReference type="NCBIfam" id="NF040941">
    <property type="entry name" value="GGGWT_bact"/>
    <property type="match status" value="1"/>
</dbReference>
<proteinExistence type="predicted"/>
<evidence type="ECO:0000256" key="7">
    <source>
        <dbReference type="PROSITE-ProRule" id="PRU00068"/>
    </source>
</evidence>
<keyword evidence="7" id="KW-1015">Disulfide bond</keyword>
<comment type="caution">
    <text evidence="8">Lacks conserved residue(s) required for the propagation of feature annotation.</text>
</comment>
<dbReference type="PROSITE" id="PS50022">
    <property type="entry name" value="FA58C_3"/>
    <property type="match status" value="1"/>
</dbReference>
<dbReference type="PROSITE" id="PS01186">
    <property type="entry name" value="EGF_2"/>
    <property type="match status" value="1"/>
</dbReference>
<keyword evidence="6" id="KW-0325">Glycoprotein</keyword>
<dbReference type="InterPro" id="IPR001762">
    <property type="entry name" value="Disintegrin_dom"/>
</dbReference>
<feature type="domain" description="Disintegrin" evidence="11">
    <location>
        <begin position="420"/>
        <end position="513"/>
    </location>
</feature>
<name>A0ABM4DP61_HYDVU</name>
<dbReference type="InterPro" id="IPR037524">
    <property type="entry name" value="PA14/GLEYA"/>
</dbReference>
<keyword evidence="8" id="KW-0862">Zinc</keyword>
<dbReference type="PROSITE" id="PS50092">
    <property type="entry name" value="TSP1"/>
    <property type="match status" value="2"/>
</dbReference>
<evidence type="ECO:0000256" key="8">
    <source>
        <dbReference type="PROSITE-ProRule" id="PRU00276"/>
    </source>
</evidence>
<gene>
    <name evidence="15 16 17" type="primary">LOC136072082</name>
</gene>
<dbReference type="Gene3D" id="3.40.390.10">
    <property type="entry name" value="Collagenase (Catalytic Domain)"/>
    <property type="match status" value="1"/>
</dbReference>
<evidence type="ECO:0000259" key="13">
    <source>
        <dbReference type="PROSITE" id="PS51820"/>
    </source>
</evidence>
<evidence type="ECO:0000256" key="1">
    <source>
        <dbReference type="ARBA" id="ARBA00004167"/>
    </source>
</evidence>
<dbReference type="RefSeq" id="XP_065676348.1">
    <property type="nucleotide sequence ID" value="XM_065820276.1"/>
</dbReference>
<keyword evidence="8" id="KW-0479">Metal-binding</keyword>
<feature type="binding site" evidence="8">
    <location>
        <position position="364"/>
    </location>
    <ligand>
        <name>Zn(2+)</name>
        <dbReference type="ChEBI" id="CHEBI:29105"/>
        <note>catalytic</note>
    </ligand>
</feature>
<feature type="domain" description="Peptidase M12B" evidence="12">
    <location>
        <begin position="221"/>
        <end position="405"/>
    </location>
</feature>
<dbReference type="PROSITE" id="PS51820">
    <property type="entry name" value="PA14"/>
    <property type="match status" value="1"/>
</dbReference>
<dbReference type="Pfam" id="PF00090">
    <property type="entry name" value="TSP_1"/>
    <property type="match status" value="2"/>
</dbReference>
<dbReference type="SUPFAM" id="SSF56496">
    <property type="entry name" value="Fibrinogen C-terminal domain-like"/>
    <property type="match status" value="2"/>
</dbReference>
<accession>A0ABM4DP61</accession>
<evidence type="ECO:0000256" key="4">
    <source>
        <dbReference type="ARBA" id="ARBA00022989"/>
    </source>
</evidence>
<dbReference type="InterPro" id="IPR036436">
    <property type="entry name" value="Disintegrin_dom_sf"/>
</dbReference>
<organism evidence="14 16">
    <name type="scientific">Hydra vulgaris</name>
    <name type="common">Hydra</name>
    <name type="synonym">Hydra attenuata</name>
    <dbReference type="NCBI Taxonomy" id="6087"/>
    <lineage>
        <taxon>Eukaryota</taxon>
        <taxon>Metazoa</taxon>
        <taxon>Cnidaria</taxon>
        <taxon>Hydrozoa</taxon>
        <taxon>Hydroidolina</taxon>
        <taxon>Anthoathecata</taxon>
        <taxon>Aplanulata</taxon>
        <taxon>Hydridae</taxon>
        <taxon>Hydra</taxon>
    </lineage>
</organism>
<dbReference type="InterPro" id="IPR000421">
    <property type="entry name" value="FA58C"/>
</dbReference>
<dbReference type="PROSITE" id="PS50214">
    <property type="entry name" value="DISINTEGRIN_2"/>
    <property type="match status" value="1"/>
</dbReference>
<dbReference type="SUPFAM" id="SSF55486">
    <property type="entry name" value="Metalloproteases ('zincins'), catalytic domain"/>
    <property type="match status" value="1"/>
</dbReference>
<evidence type="ECO:0000256" key="6">
    <source>
        <dbReference type="ARBA" id="ARBA00023180"/>
    </source>
</evidence>
<feature type="domain" description="F5/8 type C" evidence="10">
    <location>
        <begin position="723"/>
        <end position="831"/>
    </location>
</feature>
<feature type="binding site" evidence="8">
    <location>
        <position position="370"/>
    </location>
    <ligand>
        <name>Zn(2+)</name>
        <dbReference type="ChEBI" id="CHEBI:29105"/>
        <note>catalytic</note>
    </ligand>
</feature>
<evidence type="ECO:0000259" key="11">
    <source>
        <dbReference type="PROSITE" id="PS50214"/>
    </source>
</evidence>
<dbReference type="InterPro" id="IPR000742">
    <property type="entry name" value="EGF"/>
</dbReference>
<dbReference type="InterPro" id="IPR000884">
    <property type="entry name" value="TSP1_rpt"/>
</dbReference>
<dbReference type="SUPFAM" id="SSF49785">
    <property type="entry name" value="Galactose-binding domain-like"/>
    <property type="match status" value="1"/>
</dbReference>
<dbReference type="Gene3D" id="2.60.120.260">
    <property type="entry name" value="Galactose-binding domain-like"/>
    <property type="match status" value="1"/>
</dbReference>
<dbReference type="SMART" id="SM00209">
    <property type="entry name" value="TSP1"/>
    <property type="match status" value="2"/>
</dbReference>
<evidence type="ECO:0000313" key="14">
    <source>
        <dbReference type="Proteomes" id="UP001652625"/>
    </source>
</evidence>
<keyword evidence="4" id="KW-1133">Transmembrane helix</keyword>
<dbReference type="SMART" id="SM00608">
    <property type="entry name" value="ACR"/>
    <property type="match status" value="1"/>
</dbReference>
<feature type="binding site" evidence="8">
    <location>
        <position position="360"/>
    </location>
    <ligand>
        <name>Zn(2+)</name>
        <dbReference type="ChEBI" id="CHEBI:29105"/>
        <note>catalytic</note>
    </ligand>
</feature>
<dbReference type="RefSeq" id="XP_065676350.1">
    <property type="nucleotide sequence ID" value="XM_065820278.1"/>
</dbReference>
<keyword evidence="5" id="KW-0472">Membrane</keyword>
<feature type="chain" id="PRO_5045026052" evidence="9">
    <location>
        <begin position="22"/>
        <end position="2022"/>
    </location>
</feature>
<evidence type="ECO:0000313" key="16">
    <source>
        <dbReference type="RefSeq" id="XP_065676349.1"/>
    </source>
</evidence>
<dbReference type="GeneID" id="136072082"/>
<dbReference type="SUPFAM" id="SSF82895">
    <property type="entry name" value="TSP-1 type 1 repeat"/>
    <property type="match status" value="2"/>
</dbReference>
<dbReference type="InterPro" id="IPR001590">
    <property type="entry name" value="Peptidase_M12B"/>
</dbReference>
<dbReference type="PROSITE" id="PS50215">
    <property type="entry name" value="ADAM_MEPRO"/>
    <property type="match status" value="1"/>
</dbReference>
<dbReference type="Pfam" id="PF08516">
    <property type="entry name" value="ADAM_CR"/>
    <property type="match status" value="1"/>
</dbReference>